<keyword evidence="2" id="KW-0732">Signal</keyword>
<dbReference type="SUPFAM" id="SSF56219">
    <property type="entry name" value="DNase I-like"/>
    <property type="match status" value="1"/>
</dbReference>
<dbReference type="PANTHER" id="PTHR42834:SF1">
    <property type="entry name" value="ENDONUCLEASE_EXONUCLEASE_PHOSPHATASE FAMILY PROTEIN (AFU_ORTHOLOGUE AFUA_3G09210)"/>
    <property type="match status" value="1"/>
</dbReference>
<dbReference type="PANTHER" id="PTHR42834">
    <property type="entry name" value="ENDONUCLEASE/EXONUCLEASE/PHOSPHATASE FAMILY PROTEIN (AFU_ORTHOLOGUE AFUA_3G09210)"/>
    <property type="match status" value="1"/>
</dbReference>
<evidence type="ECO:0000259" key="3">
    <source>
        <dbReference type="PROSITE" id="PS51841"/>
    </source>
</evidence>
<feature type="chain" id="PRO_5039194102" evidence="2">
    <location>
        <begin position="35"/>
        <end position="921"/>
    </location>
</feature>
<keyword evidence="4" id="KW-0255">Endonuclease</keyword>
<dbReference type="CDD" id="cd04486">
    <property type="entry name" value="YhcR_OBF_like"/>
    <property type="match status" value="1"/>
</dbReference>
<dbReference type="Pfam" id="PF03372">
    <property type="entry name" value="Exo_endo_phos"/>
    <property type="match status" value="1"/>
</dbReference>
<feature type="region of interest" description="Disordered" evidence="1">
    <location>
        <begin position="175"/>
        <end position="205"/>
    </location>
</feature>
<evidence type="ECO:0000313" key="4">
    <source>
        <dbReference type="EMBL" id="MXG90615.1"/>
    </source>
</evidence>
<sequence>MTRSSLTARALRGLVLSLAVAGLPAIAASAPAQAASSGLVVAEVYGAGGNSGASYAADFVELRNLGATTASLDGLSLVYRSAGGSVGGTVALDGGTVAPGGRYLVQMSAAGSNGAALPTPAKVAAPAVSMSSTSGTVELRSGTVAVDLVGYGSTATVFEARNTGVDLSATLSAQRYEGDPDTDDNAADFTEAQPTPGAAGPARPTPYTIAQIQGDGATSPLVGRTVSTQGVVTARYPTGGYAGFYLQTGGAPDTPGSDAVFVYAPGLQPADVPFRGASVEVAGRVSEFNGSTQITLSGAAAPVSPGLPAVTPLSVPWTELDTEAEKEAHEGELVAPQGPFTVTDSYATDQYGEIGLAAGTTPLLQPTDVADAQGSGDEAVAADNARRRITLDDGASIDFRNAANVDTPLSWLTPTTPVRAGAPVTFTGPVVLEYRNDLWKFQPVRRITGAGSATATFADTRTAAPAAVGGDIRLATFNVLNFFPTTGVEWQAAASGRSCSYYRDRDGAPTTVDECAPDGPRGAADQANLTRQRGKIVSAINRLGASVVSLEEIENSAHFGQDRDAGVVALVTALNAAAGAGTWAYVPSPPASELPPVAQQDVIRTAFIYRPAEVSPIGTSRVLTGSAAFADAREPLAQAFLRRGGTDTFSVVVNHFKSKRSGTPDPDGQGAGNVERVAQARALDAFAKAFAAERGTAAVFLTGDFNAYTQEDPVQELTGSGWTNLESTTAPGRDWSYFFGGLAGSLDHVFANAAARAMVTGVDVWDINAEEPVALEYSRYNGNTTQLFEPGTPYRASDHNPEVVGLRAPAASTPATGTGTGTTPALAVRSTTGVKAVGKRLRVDGRRAKLSISVSSTAAVTGTVTVRVRGQRTRTVTLTGGTATVRLGRFARAGAKRVVVTYSGSSTVLPSSATLRLRVRR</sequence>
<protein>
    <submittedName>
        <fullName evidence="4">ExeM/NucH family extracellular endonuclease</fullName>
    </submittedName>
</protein>
<evidence type="ECO:0000256" key="2">
    <source>
        <dbReference type="SAM" id="SignalP"/>
    </source>
</evidence>
<dbReference type="CDD" id="cd10283">
    <property type="entry name" value="MnuA_DNase1-like"/>
    <property type="match status" value="1"/>
</dbReference>
<name>A0A6L7F0K6_9ACTN</name>
<gene>
    <name evidence="4" type="ORF">GRQ65_13755</name>
</gene>
<feature type="domain" description="LTD" evidence="3">
    <location>
        <begin position="28"/>
        <end position="153"/>
    </location>
</feature>
<dbReference type="PROSITE" id="PS51841">
    <property type="entry name" value="LTD"/>
    <property type="match status" value="1"/>
</dbReference>
<keyword evidence="5" id="KW-1185">Reference proteome</keyword>
<feature type="signal peptide" evidence="2">
    <location>
        <begin position="1"/>
        <end position="34"/>
    </location>
</feature>
<dbReference type="InterPro" id="IPR005135">
    <property type="entry name" value="Endo/exonuclease/phosphatase"/>
</dbReference>
<comment type="caution">
    <text evidence="4">The sequence shown here is derived from an EMBL/GenBank/DDBJ whole genome shotgun (WGS) entry which is preliminary data.</text>
</comment>
<dbReference type="NCBIfam" id="NF033681">
    <property type="entry name" value="ExeM_NucH_DNase"/>
    <property type="match status" value="1"/>
</dbReference>
<dbReference type="GO" id="GO:0004519">
    <property type="term" value="F:endonuclease activity"/>
    <property type="evidence" value="ECO:0007669"/>
    <property type="project" value="UniProtKB-KW"/>
</dbReference>
<dbReference type="AlphaFoldDB" id="A0A6L7F0K6"/>
<keyword evidence="4" id="KW-0540">Nuclease</keyword>
<accession>A0A6L7F0K6</accession>
<dbReference type="RefSeq" id="WP_160878550.1">
    <property type="nucleotide sequence ID" value="NZ_WUEK01000008.1"/>
</dbReference>
<evidence type="ECO:0000313" key="5">
    <source>
        <dbReference type="Proteomes" id="UP000473325"/>
    </source>
</evidence>
<dbReference type="Gene3D" id="3.60.10.10">
    <property type="entry name" value="Endonuclease/exonuclease/phosphatase"/>
    <property type="match status" value="1"/>
</dbReference>
<dbReference type="InterPro" id="IPR047971">
    <property type="entry name" value="ExeM-like"/>
</dbReference>
<keyword evidence="4" id="KW-0378">Hydrolase</keyword>
<organism evidence="4 5">
    <name type="scientific">Nocardioides flavescens</name>
    <dbReference type="NCBI Taxonomy" id="2691959"/>
    <lineage>
        <taxon>Bacteria</taxon>
        <taxon>Bacillati</taxon>
        <taxon>Actinomycetota</taxon>
        <taxon>Actinomycetes</taxon>
        <taxon>Propionibacteriales</taxon>
        <taxon>Nocardioidaceae</taxon>
        <taxon>Nocardioides</taxon>
    </lineage>
</organism>
<dbReference type="InterPro" id="IPR036691">
    <property type="entry name" value="Endo/exonu/phosph_ase_sf"/>
</dbReference>
<reference evidence="4 5" key="1">
    <citation type="submission" date="2019-12" db="EMBL/GenBank/DDBJ databases">
        <authorList>
            <person name="Kun Z."/>
        </authorList>
    </citation>
    <scope>NUCLEOTIDE SEQUENCE [LARGE SCALE GENOMIC DNA]</scope>
    <source>
        <strain evidence="4 5">YIM 123512</strain>
    </source>
</reference>
<proteinExistence type="predicted"/>
<dbReference type="Proteomes" id="UP000473325">
    <property type="component" value="Unassembled WGS sequence"/>
</dbReference>
<dbReference type="EMBL" id="WUEK01000008">
    <property type="protein sequence ID" value="MXG90615.1"/>
    <property type="molecule type" value="Genomic_DNA"/>
</dbReference>
<evidence type="ECO:0000256" key="1">
    <source>
        <dbReference type="SAM" id="MobiDB-lite"/>
    </source>
</evidence>
<dbReference type="InterPro" id="IPR001322">
    <property type="entry name" value="Lamin_tail_dom"/>
</dbReference>
<feature type="compositionally biased region" description="Low complexity" evidence="1">
    <location>
        <begin position="190"/>
        <end position="205"/>
    </location>
</feature>